<gene>
    <name evidence="1" type="ORF">BXZ70DRAFT_938319</name>
</gene>
<dbReference type="CDD" id="cd02231">
    <property type="entry name" value="cupin_BLL6423-like"/>
    <property type="match status" value="1"/>
</dbReference>
<evidence type="ECO:0000313" key="2">
    <source>
        <dbReference type="Proteomes" id="UP000813824"/>
    </source>
</evidence>
<dbReference type="InterPro" id="IPR011051">
    <property type="entry name" value="RmlC_Cupin_sf"/>
</dbReference>
<dbReference type="EMBL" id="JAEVFJ010000015">
    <property type="protein sequence ID" value="KAH8100682.1"/>
    <property type="molecule type" value="Genomic_DNA"/>
</dbReference>
<comment type="caution">
    <text evidence="1">The sequence shown here is derived from an EMBL/GenBank/DDBJ whole genome shotgun (WGS) entry which is preliminary data.</text>
</comment>
<protein>
    <submittedName>
        <fullName evidence="1">Uncharacterized protein</fullName>
    </submittedName>
</protein>
<name>A0A8K0UQZ3_9AGAR</name>
<reference evidence="1" key="1">
    <citation type="journal article" date="2021" name="New Phytol.">
        <title>Evolutionary innovations through gain and loss of genes in the ectomycorrhizal Boletales.</title>
        <authorList>
            <person name="Wu G."/>
            <person name="Miyauchi S."/>
            <person name="Morin E."/>
            <person name="Kuo A."/>
            <person name="Drula E."/>
            <person name="Varga T."/>
            <person name="Kohler A."/>
            <person name="Feng B."/>
            <person name="Cao Y."/>
            <person name="Lipzen A."/>
            <person name="Daum C."/>
            <person name="Hundley H."/>
            <person name="Pangilinan J."/>
            <person name="Johnson J."/>
            <person name="Barry K."/>
            <person name="LaButti K."/>
            <person name="Ng V."/>
            <person name="Ahrendt S."/>
            <person name="Min B."/>
            <person name="Choi I.G."/>
            <person name="Park H."/>
            <person name="Plett J.M."/>
            <person name="Magnuson J."/>
            <person name="Spatafora J.W."/>
            <person name="Nagy L.G."/>
            <person name="Henrissat B."/>
            <person name="Grigoriev I.V."/>
            <person name="Yang Z.L."/>
            <person name="Xu J."/>
            <person name="Martin F.M."/>
        </authorList>
    </citation>
    <scope>NUCLEOTIDE SEQUENCE</scope>
    <source>
        <strain evidence="1">KKN 215</strain>
    </source>
</reference>
<dbReference type="Proteomes" id="UP000813824">
    <property type="component" value="Unassembled WGS sequence"/>
</dbReference>
<organism evidence="1 2">
    <name type="scientific">Cristinia sonorae</name>
    <dbReference type="NCBI Taxonomy" id="1940300"/>
    <lineage>
        <taxon>Eukaryota</taxon>
        <taxon>Fungi</taxon>
        <taxon>Dikarya</taxon>
        <taxon>Basidiomycota</taxon>
        <taxon>Agaricomycotina</taxon>
        <taxon>Agaricomycetes</taxon>
        <taxon>Agaricomycetidae</taxon>
        <taxon>Agaricales</taxon>
        <taxon>Pleurotineae</taxon>
        <taxon>Stephanosporaceae</taxon>
        <taxon>Cristinia</taxon>
    </lineage>
</organism>
<dbReference type="InterPro" id="IPR047142">
    <property type="entry name" value="OryJ/VirC-like"/>
</dbReference>
<dbReference type="Gene3D" id="2.20.70.150">
    <property type="match status" value="1"/>
</dbReference>
<dbReference type="OrthoDB" id="5840532at2759"/>
<sequence length="174" mass="18809">MSHDDWKSPGVRRIVTAHNPQGIAAVHSDEVLTSQAHPLMTGVRTGSIWATESVPTKDNNVDIDGATRVLTGDLGLVSTGGTHCLVTEIAPGATTLWHRTSSLDHNILISGKLIAMLEDGTEYVMDRPGDVLIQRGTMHNWHNPGPEWVRYITVIVDAESAVVNGTVMKAEVKD</sequence>
<dbReference type="PANTHER" id="PTHR36156">
    <property type="entry name" value="SLR2101 PROTEIN"/>
    <property type="match status" value="1"/>
</dbReference>
<evidence type="ECO:0000313" key="1">
    <source>
        <dbReference type="EMBL" id="KAH8100682.1"/>
    </source>
</evidence>
<dbReference type="InterPro" id="IPR014710">
    <property type="entry name" value="RmlC-like_jellyroll"/>
</dbReference>
<dbReference type="Gene3D" id="2.60.120.10">
    <property type="entry name" value="Jelly Rolls"/>
    <property type="match status" value="1"/>
</dbReference>
<accession>A0A8K0UQZ3</accession>
<dbReference type="PANTHER" id="PTHR36156:SF2">
    <property type="entry name" value="CUPIN TYPE-2 DOMAIN-CONTAINING PROTEIN"/>
    <property type="match status" value="1"/>
</dbReference>
<dbReference type="AlphaFoldDB" id="A0A8K0UQZ3"/>
<dbReference type="SUPFAM" id="SSF51182">
    <property type="entry name" value="RmlC-like cupins"/>
    <property type="match status" value="1"/>
</dbReference>
<proteinExistence type="predicted"/>
<keyword evidence="2" id="KW-1185">Reference proteome</keyword>